<protein>
    <submittedName>
        <fullName evidence="2">Uncharacterized protein</fullName>
    </submittedName>
</protein>
<reference evidence="2" key="1">
    <citation type="submission" date="2022-11" db="EMBL/GenBank/DDBJ databases">
        <title>Chromosome-level genome of Pogonophryne albipinna.</title>
        <authorList>
            <person name="Jo E."/>
        </authorList>
    </citation>
    <scope>NUCLEOTIDE SEQUENCE</scope>
    <source>
        <strain evidence="2">SGF0006</strain>
        <tissue evidence="2">Muscle</tissue>
    </source>
</reference>
<comment type="caution">
    <text evidence="2">The sequence shown here is derived from an EMBL/GenBank/DDBJ whole genome shotgun (WGS) entry which is preliminary data.</text>
</comment>
<evidence type="ECO:0000256" key="1">
    <source>
        <dbReference type="SAM" id="MobiDB-lite"/>
    </source>
</evidence>
<dbReference type="EMBL" id="JAPTMU010000006">
    <property type="protein sequence ID" value="KAJ4942251.1"/>
    <property type="molecule type" value="Genomic_DNA"/>
</dbReference>
<gene>
    <name evidence="2" type="ORF">JOQ06_012117</name>
</gene>
<feature type="region of interest" description="Disordered" evidence="1">
    <location>
        <begin position="49"/>
        <end position="84"/>
    </location>
</feature>
<sequence>MARRGFRYDHCGMRSDRQSKRRVHGCAATPGAERLPHIWRNEFDPLKGHRKLPLKAANKSSSGEQEPRAPFIAANDLFIKSDDG</sequence>
<organism evidence="2 3">
    <name type="scientific">Pogonophryne albipinna</name>
    <dbReference type="NCBI Taxonomy" id="1090488"/>
    <lineage>
        <taxon>Eukaryota</taxon>
        <taxon>Metazoa</taxon>
        <taxon>Chordata</taxon>
        <taxon>Craniata</taxon>
        <taxon>Vertebrata</taxon>
        <taxon>Euteleostomi</taxon>
        <taxon>Actinopterygii</taxon>
        <taxon>Neopterygii</taxon>
        <taxon>Teleostei</taxon>
        <taxon>Neoteleostei</taxon>
        <taxon>Acanthomorphata</taxon>
        <taxon>Eupercaria</taxon>
        <taxon>Perciformes</taxon>
        <taxon>Notothenioidei</taxon>
        <taxon>Pogonophryne</taxon>
    </lineage>
</organism>
<proteinExistence type="predicted"/>
<dbReference type="AlphaFoldDB" id="A0AAD6BEM4"/>
<keyword evidence="3" id="KW-1185">Reference proteome</keyword>
<name>A0AAD6BEM4_9TELE</name>
<dbReference type="Proteomes" id="UP001219934">
    <property type="component" value="Unassembled WGS sequence"/>
</dbReference>
<accession>A0AAD6BEM4</accession>
<evidence type="ECO:0000313" key="2">
    <source>
        <dbReference type="EMBL" id="KAJ4942251.1"/>
    </source>
</evidence>
<evidence type="ECO:0000313" key="3">
    <source>
        <dbReference type="Proteomes" id="UP001219934"/>
    </source>
</evidence>